<dbReference type="RefSeq" id="WP_169076883.1">
    <property type="nucleotide sequence ID" value="NZ_JABBXH010000010.1"/>
</dbReference>
<comment type="caution">
    <text evidence="1">The sequence shown here is derived from an EMBL/GenBank/DDBJ whole genome shotgun (WGS) entry which is preliminary data.</text>
</comment>
<keyword evidence="2" id="KW-1185">Reference proteome</keyword>
<sequence length="452" mass="53062">MKTTILMILNFRLPLIALLFLAGSLFPSQGWSKTKSNVQLKQAIESRKAGEHWKAVDILFKLRDKHATHKRINLELVLNFIKLREYERAESVLLYIESLQLNELEQQKLEKLKQILVRKMRKPLSAHRWVFDVGASLGHDVVNSHFPVLIVEDYQFEDGSWLSDDLDDQLWEDAEFGDFEYTDGYDIVSRENETSRKESSYLSEFVNANYRYRPLDSLSWFEQPTFFIWDSDLSTEFRQIDDDKKSKYNRISADTSIYLLRVNHWLVEAGAKVSIHYNDGRRLLTDTRERIAITLPFHQHKFKFAVDFAQKHYQSALSYSNAKTTMPWFEYSYSLSDKLRASVGLRHKQLRANDAFLSYNNNTVFAALYYYPFTQLSAYISLNNYALTYKIDDPELVNWSKEDKTSFGAGVKYHFNDNVSLSLNGHYSKNTIELGFGEDDWRRIEASLTYRF</sequence>
<dbReference type="EMBL" id="JABBXH010000010">
    <property type="protein sequence ID" value="NMP33564.1"/>
    <property type="molecule type" value="Genomic_DNA"/>
</dbReference>
<proteinExistence type="predicted"/>
<dbReference type="AlphaFoldDB" id="A0A7Y0LFJ9"/>
<dbReference type="Proteomes" id="UP000568664">
    <property type="component" value="Unassembled WGS sequence"/>
</dbReference>
<accession>A0A7Y0LFJ9</accession>
<organism evidence="1 2">
    <name type="scientific">Thalassotalea algicola</name>
    <dbReference type="NCBI Taxonomy" id="2716224"/>
    <lineage>
        <taxon>Bacteria</taxon>
        <taxon>Pseudomonadati</taxon>
        <taxon>Pseudomonadota</taxon>
        <taxon>Gammaproteobacteria</taxon>
        <taxon>Alteromonadales</taxon>
        <taxon>Colwelliaceae</taxon>
        <taxon>Thalassotalea</taxon>
    </lineage>
</organism>
<evidence type="ECO:0000313" key="1">
    <source>
        <dbReference type="EMBL" id="NMP33564.1"/>
    </source>
</evidence>
<gene>
    <name evidence="1" type="ORF">HII17_18610</name>
</gene>
<dbReference type="Gene3D" id="2.40.160.20">
    <property type="match status" value="1"/>
</dbReference>
<evidence type="ECO:0000313" key="2">
    <source>
        <dbReference type="Proteomes" id="UP000568664"/>
    </source>
</evidence>
<dbReference type="SUPFAM" id="SSF56925">
    <property type="entry name" value="OMPA-like"/>
    <property type="match status" value="1"/>
</dbReference>
<name>A0A7Y0LFJ9_9GAMM</name>
<reference evidence="1 2" key="1">
    <citation type="submission" date="2020-04" db="EMBL/GenBank/DDBJ databases">
        <title>Thalassotalea sp. M1531, isolated from the surface of marine red alga.</title>
        <authorList>
            <person name="Pang L."/>
            <person name="Lu D.-C."/>
        </authorList>
    </citation>
    <scope>NUCLEOTIDE SEQUENCE [LARGE SCALE GENOMIC DNA]</scope>
    <source>
        <strain evidence="1 2">M1531</strain>
    </source>
</reference>
<dbReference type="InterPro" id="IPR011250">
    <property type="entry name" value="OMP/PagP_B-barrel"/>
</dbReference>
<protein>
    <submittedName>
        <fullName evidence="1">Porin family protein</fullName>
    </submittedName>
</protein>